<feature type="signal peptide" evidence="3">
    <location>
        <begin position="1"/>
        <end position="21"/>
    </location>
</feature>
<dbReference type="AlphaFoldDB" id="A0A3E0VD16"/>
<sequence>MKFPKLAASLVLVVGVSVSLAACTSATGSSSAASTATAELTSAQTACVAAVKADVEASTAVTALVAPTAPLDLAKLSGKTVWFITVSMNQFSTDMATGVQAAADAAGVKIVTYDGQGAANRFNEGIQQAIAQNAGGIILVGIDPAVVSSALQEATAAGIPIQNTLNSDPSDPVPAGMYDNFTSDFTKDGENAAKWALVDSGCTADIVSLYSSSVGVWQKMYDGAKSVFDEYCPEDCTFTGLNVDVANVSTDIGSQLGTALQKDQNVNYVYPVWDSATPFVAPVLAAANSKAKVLSRDGLQVNLDAIVAGDQAMTTAMPPTAWIGWAAFDDIAREMTGSALLDYVIPTRMIDSTNVGDGSASSTFPEYDGYADAFTTAWKS</sequence>
<evidence type="ECO:0000256" key="2">
    <source>
        <dbReference type="ARBA" id="ARBA00007639"/>
    </source>
</evidence>
<dbReference type="RefSeq" id="WP_116283984.1">
    <property type="nucleotide sequence ID" value="NZ_NBXA01000026.1"/>
</dbReference>
<dbReference type="SUPFAM" id="SSF53822">
    <property type="entry name" value="Periplasmic binding protein-like I"/>
    <property type="match status" value="1"/>
</dbReference>
<name>A0A3E0VD16_9MICO</name>
<dbReference type="Gene3D" id="3.40.50.2300">
    <property type="match status" value="2"/>
</dbReference>
<dbReference type="OrthoDB" id="3614783at2"/>
<dbReference type="InterPro" id="IPR025997">
    <property type="entry name" value="SBP_2_dom"/>
</dbReference>
<dbReference type="PANTHER" id="PTHR30036:SF7">
    <property type="entry name" value="ABC TRANSPORTER PERIPLASMIC-BINDING PROTEIN YPHF"/>
    <property type="match status" value="1"/>
</dbReference>
<dbReference type="EMBL" id="NBXA01000026">
    <property type="protein sequence ID" value="RFA07443.1"/>
    <property type="molecule type" value="Genomic_DNA"/>
</dbReference>
<keyword evidence="3" id="KW-0732">Signal</keyword>
<comment type="similarity">
    <text evidence="2">Belongs to the bacterial solute-binding protein 2 family.</text>
</comment>
<evidence type="ECO:0000259" key="4">
    <source>
        <dbReference type="Pfam" id="PF13407"/>
    </source>
</evidence>
<gene>
    <name evidence="5" type="ORF">B7R21_14700</name>
</gene>
<evidence type="ECO:0000313" key="6">
    <source>
        <dbReference type="Proteomes" id="UP000256709"/>
    </source>
</evidence>
<dbReference type="GO" id="GO:0030288">
    <property type="term" value="C:outer membrane-bounded periplasmic space"/>
    <property type="evidence" value="ECO:0007669"/>
    <property type="project" value="TreeGrafter"/>
</dbReference>
<evidence type="ECO:0000256" key="3">
    <source>
        <dbReference type="SAM" id="SignalP"/>
    </source>
</evidence>
<comment type="subcellular location">
    <subcellularLocation>
        <location evidence="1">Cell envelope</location>
    </subcellularLocation>
</comment>
<comment type="caution">
    <text evidence="5">The sequence shown here is derived from an EMBL/GenBank/DDBJ whole genome shotgun (WGS) entry which is preliminary data.</text>
</comment>
<dbReference type="PANTHER" id="PTHR30036">
    <property type="entry name" value="D-XYLOSE-BINDING PERIPLASMIC PROTEIN"/>
    <property type="match status" value="1"/>
</dbReference>
<dbReference type="GO" id="GO:0030246">
    <property type="term" value="F:carbohydrate binding"/>
    <property type="evidence" value="ECO:0007669"/>
    <property type="project" value="TreeGrafter"/>
</dbReference>
<dbReference type="InterPro" id="IPR050555">
    <property type="entry name" value="Bact_Solute-Bind_Prot2"/>
</dbReference>
<evidence type="ECO:0000256" key="1">
    <source>
        <dbReference type="ARBA" id="ARBA00004196"/>
    </source>
</evidence>
<feature type="chain" id="PRO_5039304783" evidence="3">
    <location>
        <begin position="22"/>
        <end position="380"/>
    </location>
</feature>
<reference evidence="5 6" key="1">
    <citation type="submission" date="2017-04" db="EMBL/GenBank/DDBJ databases">
        <title>Comparative genome analysis of Subtercola boreus.</title>
        <authorList>
            <person name="Cho Y.-J."/>
            <person name="Cho A."/>
            <person name="Kim O.-S."/>
            <person name="Lee J.-I."/>
        </authorList>
    </citation>
    <scope>NUCLEOTIDE SEQUENCE [LARGE SCALE GENOMIC DNA]</scope>
    <source>
        <strain evidence="5 6">P27444</strain>
    </source>
</reference>
<dbReference type="InterPro" id="IPR028082">
    <property type="entry name" value="Peripla_BP_I"/>
</dbReference>
<protein>
    <submittedName>
        <fullName evidence="5">Sugar ABC transporter substrate-binding protein</fullName>
    </submittedName>
</protein>
<evidence type="ECO:0000313" key="5">
    <source>
        <dbReference type="EMBL" id="RFA07443.1"/>
    </source>
</evidence>
<dbReference type="Proteomes" id="UP000256709">
    <property type="component" value="Unassembled WGS sequence"/>
</dbReference>
<dbReference type="Pfam" id="PF13407">
    <property type="entry name" value="Peripla_BP_4"/>
    <property type="match status" value="1"/>
</dbReference>
<organism evidence="5 6">
    <name type="scientific">Subtercola boreus</name>
    <dbReference type="NCBI Taxonomy" id="120213"/>
    <lineage>
        <taxon>Bacteria</taxon>
        <taxon>Bacillati</taxon>
        <taxon>Actinomycetota</taxon>
        <taxon>Actinomycetes</taxon>
        <taxon>Micrococcales</taxon>
        <taxon>Microbacteriaceae</taxon>
        <taxon>Subtercola</taxon>
    </lineage>
</organism>
<accession>A0A3E0VD16</accession>
<dbReference type="PROSITE" id="PS51257">
    <property type="entry name" value="PROKAR_LIPOPROTEIN"/>
    <property type="match status" value="1"/>
</dbReference>
<feature type="domain" description="Periplasmic binding protein" evidence="4">
    <location>
        <begin position="86"/>
        <end position="337"/>
    </location>
</feature>
<proteinExistence type="inferred from homology"/>